<keyword evidence="1" id="KW-1133">Transmembrane helix</keyword>
<keyword evidence="1" id="KW-0472">Membrane</keyword>
<feature type="transmembrane region" description="Helical" evidence="1">
    <location>
        <begin position="92"/>
        <end position="110"/>
    </location>
</feature>
<name>A0ABR6ZGC3_9BURK</name>
<dbReference type="Pfam" id="PF23127">
    <property type="entry name" value="DotM_C"/>
    <property type="match status" value="1"/>
</dbReference>
<evidence type="ECO:0000313" key="3">
    <source>
        <dbReference type="EMBL" id="MBC3910778.1"/>
    </source>
</evidence>
<feature type="domain" description="DotM C-terminal cytoplasmic" evidence="2">
    <location>
        <begin position="195"/>
        <end position="371"/>
    </location>
</feature>
<protein>
    <submittedName>
        <fullName evidence="3">Type IVB secretion system coupling complex protein DotM/IcmP</fullName>
    </submittedName>
</protein>
<reference evidence="3 4" key="1">
    <citation type="submission" date="2020-08" db="EMBL/GenBank/DDBJ databases">
        <title>Novel species isolated from subtropical streams in China.</title>
        <authorList>
            <person name="Lu H."/>
        </authorList>
    </citation>
    <scope>NUCLEOTIDE SEQUENCE [LARGE SCALE GENOMIC DNA]</scope>
    <source>
        <strain evidence="3 4">NL8W</strain>
    </source>
</reference>
<dbReference type="RefSeq" id="WP_186956352.1">
    <property type="nucleotide sequence ID" value="NZ_JACOFX010000019.1"/>
</dbReference>
<feature type="transmembrane region" description="Helical" evidence="1">
    <location>
        <begin position="21"/>
        <end position="46"/>
    </location>
</feature>
<organism evidence="3 4">
    <name type="scientific">Undibacterium umbellatum</name>
    <dbReference type="NCBI Taxonomy" id="2762300"/>
    <lineage>
        <taxon>Bacteria</taxon>
        <taxon>Pseudomonadati</taxon>
        <taxon>Pseudomonadota</taxon>
        <taxon>Betaproteobacteria</taxon>
        <taxon>Burkholderiales</taxon>
        <taxon>Oxalobacteraceae</taxon>
        <taxon>Undibacterium</taxon>
    </lineage>
</organism>
<dbReference type="EMBL" id="JACOFX010000019">
    <property type="protein sequence ID" value="MBC3910778.1"/>
    <property type="molecule type" value="Genomic_DNA"/>
</dbReference>
<proteinExistence type="predicted"/>
<evidence type="ECO:0000259" key="2">
    <source>
        <dbReference type="Pfam" id="PF23127"/>
    </source>
</evidence>
<comment type="caution">
    <text evidence="3">The sequence shown here is derived from an EMBL/GenBank/DDBJ whole genome shotgun (WGS) entry which is preliminary data.</text>
</comment>
<dbReference type="Proteomes" id="UP000646911">
    <property type="component" value="Unassembled WGS sequence"/>
</dbReference>
<dbReference type="InterPro" id="IPR049921">
    <property type="entry name" value="DotM-like"/>
</dbReference>
<gene>
    <name evidence="3" type="primary">icmP</name>
    <name evidence="3" type="ORF">H8L47_24720</name>
</gene>
<sequence>MPPPQAGNSGNDTSNEGLWGMLLFAAGVLILWFVGKGFIVGAVFVFRSYVTGPLIGLFDADVRAALDWMSSVQYGKVEYNEFVANGELIGRYTKVPAMLLCVAMGVYIFFKHPSQKFKRRWDMFSLAKKEVALWPCITPALDANLLKVPVETGRWAWSTTPKEWVDKNKLWETYEHVSEVSGLPENKRRLNRVTAKSALIAQLGPKFVSFDDLPPYLKALLGSFMAKICGDKKTALKILNQLSTSSAAVGVATNDLSVRLALEKFESELGVACFERYKNTDVIVKILSRHAYMATAMLALLDKARSSGVVASAEFLWLKPVNRTLFYMFNSLGRRTCWMESAGIFAHYQAELQSKSKVMRPYVETALDGLESYLGEYLDTNNGQLE</sequence>
<dbReference type="NCBIfam" id="NF033890">
    <property type="entry name" value="DotM_IcmP_IVB"/>
    <property type="match status" value="1"/>
</dbReference>
<keyword evidence="4" id="KW-1185">Reference proteome</keyword>
<dbReference type="InterPro" id="IPR056464">
    <property type="entry name" value="DotM_C"/>
</dbReference>
<evidence type="ECO:0000256" key="1">
    <source>
        <dbReference type="SAM" id="Phobius"/>
    </source>
</evidence>
<evidence type="ECO:0000313" key="4">
    <source>
        <dbReference type="Proteomes" id="UP000646911"/>
    </source>
</evidence>
<keyword evidence="1" id="KW-0812">Transmembrane</keyword>
<accession>A0ABR6ZGC3</accession>